<accession>A0A6V7PR38</accession>
<organism evidence="7">
    <name type="scientific">Ananas comosus var. bracteatus</name>
    <name type="common">red pineapple</name>
    <dbReference type="NCBI Taxonomy" id="296719"/>
    <lineage>
        <taxon>Eukaryota</taxon>
        <taxon>Viridiplantae</taxon>
        <taxon>Streptophyta</taxon>
        <taxon>Embryophyta</taxon>
        <taxon>Tracheophyta</taxon>
        <taxon>Spermatophyta</taxon>
        <taxon>Magnoliopsida</taxon>
        <taxon>Liliopsida</taxon>
        <taxon>Poales</taxon>
        <taxon>Bromeliaceae</taxon>
        <taxon>Bromelioideae</taxon>
        <taxon>Ananas</taxon>
    </lineage>
</organism>
<evidence type="ECO:0000313" key="7">
    <source>
        <dbReference type="EMBL" id="CAD1833271.1"/>
    </source>
</evidence>
<comment type="similarity">
    <text evidence="3">Belongs to the peroxin-11 family.</text>
</comment>
<evidence type="ECO:0000256" key="6">
    <source>
        <dbReference type="ARBA" id="ARBA00023140"/>
    </source>
</evidence>
<protein>
    <submittedName>
        <fullName evidence="7">Uncharacterized protein</fullName>
    </submittedName>
</protein>
<proteinExistence type="inferred from homology"/>
<evidence type="ECO:0000256" key="5">
    <source>
        <dbReference type="ARBA" id="ARBA00023136"/>
    </source>
</evidence>
<keyword evidence="6" id="KW-0576">Peroxisome</keyword>
<evidence type="ECO:0000256" key="4">
    <source>
        <dbReference type="ARBA" id="ARBA00022593"/>
    </source>
</evidence>
<dbReference type="GO" id="GO:0042802">
    <property type="term" value="F:identical protein binding"/>
    <property type="evidence" value="ECO:0007669"/>
    <property type="project" value="UniProtKB-ARBA"/>
</dbReference>
<dbReference type="EMBL" id="LR862151">
    <property type="protein sequence ID" value="CAD1833271.1"/>
    <property type="molecule type" value="Genomic_DNA"/>
</dbReference>
<dbReference type="GO" id="GO:0044375">
    <property type="term" value="P:regulation of peroxisome size"/>
    <property type="evidence" value="ECO:0007669"/>
    <property type="project" value="UniProtKB-ARBA"/>
</dbReference>
<evidence type="ECO:0000256" key="2">
    <source>
        <dbReference type="ARBA" id="ARBA00004585"/>
    </source>
</evidence>
<evidence type="ECO:0000256" key="3">
    <source>
        <dbReference type="ARBA" id="ARBA00008194"/>
    </source>
</evidence>
<dbReference type="GO" id="GO:0005778">
    <property type="term" value="C:peroxisomal membrane"/>
    <property type="evidence" value="ECO:0007669"/>
    <property type="project" value="UniProtKB-SubCell"/>
</dbReference>
<dbReference type="AlphaFoldDB" id="A0A6V7PR38"/>
<reference evidence="7" key="1">
    <citation type="submission" date="2020-07" db="EMBL/GenBank/DDBJ databases">
        <authorList>
            <person name="Lin J."/>
        </authorList>
    </citation>
    <scope>NUCLEOTIDE SEQUENCE</scope>
</reference>
<comment type="function">
    <text evidence="1">Involved in peroxisomal proliferation.</text>
</comment>
<name>A0A6V7PR38_ANACO</name>
<dbReference type="PANTHER" id="PTHR12652">
    <property type="entry name" value="PEROXISOMAL BIOGENESIS FACTOR 11"/>
    <property type="match status" value="1"/>
</dbReference>
<keyword evidence="4" id="KW-0962">Peroxisome biogenesis</keyword>
<keyword evidence="5" id="KW-0472">Membrane</keyword>
<dbReference type="PANTHER" id="PTHR12652:SF50">
    <property type="entry name" value="PEROXIN 11"/>
    <property type="match status" value="1"/>
</dbReference>
<dbReference type="InterPro" id="IPR008733">
    <property type="entry name" value="PEX11"/>
</dbReference>
<evidence type="ECO:0000256" key="1">
    <source>
        <dbReference type="ARBA" id="ARBA00003032"/>
    </source>
</evidence>
<comment type="subcellular location">
    <subcellularLocation>
        <location evidence="2">Peroxisome membrane</location>
        <topology evidence="2">Multi-pass membrane protein</topology>
    </subcellularLocation>
</comment>
<dbReference type="GO" id="GO:0016559">
    <property type="term" value="P:peroxisome fission"/>
    <property type="evidence" value="ECO:0007669"/>
    <property type="project" value="InterPro"/>
</dbReference>
<gene>
    <name evidence="7" type="ORF">CB5_LOCUS16482</name>
</gene>
<dbReference type="Pfam" id="PF05648">
    <property type="entry name" value="PEX11"/>
    <property type="match status" value="1"/>
</dbReference>
<sequence length="496" mass="54868">MLSNLWQIRVTAENLKLQRANLRAARNHSSVGTVEGLKEDLRNEIAKLKMMIDTEEQKGETNPRVVKVDSGIPAASAAAASAAYELDRAAGACGIFSSHRKNFENSLSDQLGDVVCRLKAEMYVRVPSPRAGQSADYPQLIDLRPSLVTYWLSFFLGWPYLLKTMDNSSHPQKILSVRRSVGGSSIRTMMLAPRIKLLKLRLTTFDIYPQYLRGRRDPRRDPAKLLLTNFPPSQLTHLLYPKTYPKPRLRFADLLFLFLVLASMADQSQSSPNPKPLPPLLLLRRCTRRRGGGGGGARLPSPPPRLKAFESSVGLSRKAFRLGKFVQDVNSLRCPSAAAAAAAPSAADRLLAAPAYGGEGLYYFVEQFVWLAKAGHPRRARPAAPEDQRVGRTRRVRGSIALKLKEVKKIRSTIESKTPISKSGKCDGIEEEEEEMKRLREKLLLKHLSIVQDLADGLMALGDVREAKGFLASPLLMASAGLLSAVISTHKNWIAC</sequence>